<name>A0AA37PH47_9PEZI</name>
<evidence type="ECO:0000313" key="4">
    <source>
        <dbReference type="Proteomes" id="UP001055115"/>
    </source>
</evidence>
<dbReference type="InterPro" id="IPR002347">
    <property type="entry name" value="SDR_fam"/>
</dbReference>
<keyword evidence="4" id="KW-1185">Reference proteome</keyword>
<reference evidence="3 4" key="1">
    <citation type="submission" date="2022-03" db="EMBL/GenBank/DDBJ databases">
        <title>Genome data of Colletotrichum spp.</title>
        <authorList>
            <person name="Utami Y.D."/>
            <person name="Hiruma K."/>
        </authorList>
    </citation>
    <scope>NUCLEOTIDE SEQUENCE [LARGE SCALE GENOMIC DNA]</scope>
    <source>
        <strain evidence="3 4">MAFF 239500</strain>
    </source>
</reference>
<organism evidence="3 4">
    <name type="scientific">Colletotrichum spaethianum</name>
    <dbReference type="NCBI Taxonomy" id="700344"/>
    <lineage>
        <taxon>Eukaryota</taxon>
        <taxon>Fungi</taxon>
        <taxon>Dikarya</taxon>
        <taxon>Ascomycota</taxon>
        <taxon>Pezizomycotina</taxon>
        <taxon>Sordariomycetes</taxon>
        <taxon>Hypocreomycetidae</taxon>
        <taxon>Glomerellales</taxon>
        <taxon>Glomerellaceae</taxon>
        <taxon>Colletotrichum</taxon>
        <taxon>Colletotrichum spaethianum species complex</taxon>
    </lineage>
</organism>
<evidence type="ECO:0000256" key="2">
    <source>
        <dbReference type="ARBA" id="ARBA00023002"/>
    </source>
</evidence>
<dbReference type="SUPFAM" id="SSF51735">
    <property type="entry name" value="NAD(P)-binding Rossmann-fold domains"/>
    <property type="match status" value="1"/>
</dbReference>
<sequence>MAPQLGSETTGTELVAKYADHIKGKTILVTGVSPGGLGAVFAEKTAAGAPALLILAGRNMTKVQQTAEAITAAHPKVEVKALELDLGSFKSVRKAAETVNGLGDVPRIDVLVNNAGIMGTPWGKTEDGFESQFGTNHLGPFLLTNLVMGKVMAAEAPRIVTVSSDGHRLGHIRWTDYNFNVSPEPASVLFVIADMQGPAQDGKHYNEWQAYGQSKTANCLMAISLAEKLGGKGLLSFSLHPGVIWTNLANHLDNFDSLPVEGAQDINMGTKHMWSNFNTKTEDQGVATHVFTAFNPDLKDYNGQFFNDCRPADQYEEEIYPWANNKTDADRLWKLSEKLVGEGFSY</sequence>
<dbReference type="PRINTS" id="PR00081">
    <property type="entry name" value="GDHRDH"/>
</dbReference>
<gene>
    <name evidence="3" type="ORF">ColSpa_12310</name>
</gene>
<protein>
    <submittedName>
        <fullName evidence="3">Retrograde regulation protein 2</fullName>
    </submittedName>
</protein>
<comment type="caution">
    <text evidence="3">The sequence shown here is derived from an EMBL/GenBank/DDBJ whole genome shotgun (WGS) entry which is preliminary data.</text>
</comment>
<dbReference type="EMBL" id="BQXU01000061">
    <property type="protein sequence ID" value="GKT52129.1"/>
    <property type="molecule type" value="Genomic_DNA"/>
</dbReference>
<dbReference type="GeneID" id="73333112"/>
<evidence type="ECO:0000256" key="1">
    <source>
        <dbReference type="ARBA" id="ARBA00006484"/>
    </source>
</evidence>
<comment type="similarity">
    <text evidence="1">Belongs to the short-chain dehydrogenases/reductases (SDR) family.</text>
</comment>
<dbReference type="GO" id="GO:0016491">
    <property type="term" value="F:oxidoreductase activity"/>
    <property type="evidence" value="ECO:0007669"/>
    <property type="project" value="UniProtKB-KW"/>
</dbReference>
<accession>A0AA37PH47</accession>
<dbReference type="Pfam" id="PF00106">
    <property type="entry name" value="adh_short"/>
    <property type="match status" value="1"/>
</dbReference>
<dbReference type="AlphaFoldDB" id="A0AA37PH47"/>
<keyword evidence="2" id="KW-0560">Oxidoreductase</keyword>
<dbReference type="PANTHER" id="PTHR24320:SF283">
    <property type="entry name" value="RETINOL DEHYDROGENASE 11"/>
    <property type="match status" value="1"/>
</dbReference>
<dbReference type="Proteomes" id="UP001055115">
    <property type="component" value="Unassembled WGS sequence"/>
</dbReference>
<dbReference type="InterPro" id="IPR036291">
    <property type="entry name" value="NAD(P)-bd_dom_sf"/>
</dbReference>
<dbReference type="RefSeq" id="XP_049134479.1">
    <property type="nucleotide sequence ID" value="XM_049278522.1"/>
</dbReference>
<dbReference type="PANTHER" id="PTHR24320">
    <property type="entry name" value="RETINOL DEHYDROGENASE"/>
    <property type="match status" value="1"/>
</dbReference>
<proteinExistence type="inferred from homology"/>
<dbReference type="Gene3D" id="3.40.50.720">
    <property type="entry name" value="NAD(P)-binding Rossmann-like Domain"/>
    <property type="match status" value="1"/>
</dbReference>
<evidence type="ECO:0000313" key="3">
    <source>
        <dbReference type="EMBL" id="GKT52129.1"/>
    </source>
</evidence>